<gene>
    <name evidence="1" type="ORF">C2I19_05395</name>
</gene>
<protein>
    <recommendedName>
        <fullName evidence="3">DUF4410 domain-containing protein</fullName>
    </recommendedName>
</protein>
<name>A0A2S5DJP0_9NEIS</name>
<dbReference type="AlphaFoldDB" id="A0A2S5DJP0"/>
<evidence type="ECO:0008006" key="3">
    <source>
        <dbReference type="Google" id="ProtNLM"/>
    </source>
</evidence>
<organism evidence="1 2">
    <name type="scientific">Chromobacterium alticapitis</name>
    <dbReference type="NCBI Taxonomy" id="2073169"/>
    <lineage>
        <taxon>Bacteria</taxon>
        <taxon>Pseudomonadati</taxon>
        <taxon>Pseudomonadota</taxon>
        <taxon>Betaproteobacteria</taxon>
        <taxon>Neisseriales</taxon>
        <taxon>Chromobacteriaceae</taxon>
        <taxon>Chromobacterium</taxon>
    </lineage>
</organism>
<reference evidence="2" key="1">
    <citation type="submission" date="2018-02" db="EMBL/GenBank/DDBJ databases">
        <authorList>
            <person name="O'Hara-Hanley K."/>
            <person name="Soby S."/>
        </authorList>
    </citation>
    <scope>NUCLEOTIDE SEQUENCE [LARGE SCALE GENOMIC DNA]</scope>
    <source>
        <strain evidence="2">MWU14-2602</strain>
    </source>
</reference>
<proteinExistence type="predicted"/>
<keyword evidence="2" id="KW-1185">Reference proteome</keyword>
<evidence type="ECO:0000313" key="1">
    <source>
        <dbReference type="EMBL" id="POZ63241.1"/>
    </source>
</evidence>
<accession>A0A2S5DJP0</accession>
<evidence type="ECO:0000313" key="2">
    <source>
        <dbReference type="Proteomes" id="UP000237082"/>
    </source>
</evidence>
<dbReference type="EMBL" id="PQWB01000017">
    <property type="protein sequence ID" value="POZ63241.1"/>
    <property type="molecule type" value="Genomic_DNA"/>
</dbReference>
<dbReference type="Proteomes" id="UP000237082">
    <property type="component" value="Unassembled WGS sequence"/>
</dbReference>
<sequence length="152" mass="16225">MMAAAGFCLADAPAIKVSPSADFSNPAMINSNVRDECKLPESQAAASMRALQEAGVTAETAPEDQLKANGYYLKLRLENAVSMGNAFIGHRKFVAMSAQLYKDGKLLDTFTGSRDSMGGMWGGFKGSCSVLERCTQTLSKDLAAWVKTKLSS</sequence>
<comment type="caution">
    <text evidence="1">The sequence shown here is derived from an EMBL/GenBank/DDBJ whole genome shotgun (WGS) entry which is preliminary data.</text>
</comment>